<evidence type="ECO:0000256" key="7">
    <source>
        <dbReference type="ARBA" id="ARBA00023136"/>
    </source>
</evidence>
<feature type="domain" description="CstA N-terminal" evidence="9">
    <location>
        <begin position="40"/>
        <end position="597"/>
    </location>
</feature>
<dbReference type="Pfam" id="PF02554">
    <property type="entry name" value="CstA"/>
    <property type="match status" value="1"/>
</dbReference>
<evidence type="ECO:0000256" key="4">
    <source>
        <dbReference type="ARBA" id="ARBA00022475"/>
    </source>
</evidence>
<feature type="transmembrane region" description="Helical" evidence="8">
    <location>
        <begin position="471"/>
        <end position="492"/>
    </location>
</feature>
<dbReference type="AlphaFoldDB" id="A0A2R5F6V6"/>
<evidence type="ECO:0000313" key="10">
    <source>
        <dbReference type="EMBL" id="GBG13288.1"/>
    </source>
</evidence>
<feature type="transmembrane region" description="Helical" evidence="8">
    <location>
        <begin position="579"/>
        <end position="599"/>
    </location>
</feature>
<feature type="transmembrane region" description="Helical" evidence="8">
    <location>
        <begin position="291"/>
        <end position="308"/>
    </location>
</feature>
<feature type="transmembrane region" description="Helical" evidence="8">
    <location>
        <begin position="646"/>
        <end position="664"/>
    </location>
</feature>
<keyword evidence="7 8" id="KW-0472">Membrane</keyword>
<comment type="caution">
    <text evidence="10">The sequence shown here is derived from an EMBL/GenBank/DDBJ whole genome shotgun (WGS) entry which is preliminary data.</text>
</comment>
<evidence type="ECO:0000256" key="3">
    <source>
        <dbReference type="ARBA" id="ARBA00022448"/>
    </source>
</evidence>
<dbReference type="InterPro" id="IPR003706">
    <property type="entry name" value="CstA_N"/>
</dbReference>
<dbReference type="PANTHER" id="PTHR30252">
    <property type="entry name" value="INNER MEMBRANE PEPTIDE TRANSPORTER"/>
    <property type="match status" value="1"/>
</dbReference>
<dbReference type="GO" id="GO:0009267">
    <property type="term" value="P:cellular response to starvation"/>
    <property type="evidence" value="ECO:0007669"/>
    <property type="project" value="InterPro"/>
</dbReference>
<keyword evidence="3" id="KW-0813">Transport</keyword>
<name>A0A2R5F6V6_9PROT</name>
<keyword evidence="5 8" id="KW-0812">Transmembrane</keyword>
<comment type="subcellular location">
    <subcellularLocation>
        <location evidence="1">Cell membrane</location>
        <topology evidence="1">Multi-pass membrane protein</topology>
    </subcellularLocation>
</comment>
<feature type="transmembrane region" description="Helical" evidence="8">
    <location>
        <begin position="265"/>
        <end position="284"/>
    </location>
</feature>
<sequence>MENKDKPMNHLFKKLPWIGVAILGAAAVGGIALNRGESVNALWFVTAAVCVYAIAYRFYAAWIAAKVLVLDETRATPAERFDNGRDFVPTNKWIVFGHHFAAIAGPGPLVGPTLAAQFGYLPGTLWILVGAVLGGCVQDMVTLFFSTRRDGRSLGQMARDELGPIGGAAALTATLVIMVILIAVLGLVVVNAMKHSPWATSTVAATIPIAMIVGLYMRSIRPGRVLEGSLLGVVLLLLAVVGGGWVDHNEALRGFFDHDGLPLAWAIIAYGFLAAVLPVWLLLAPRDYLSTFMKMGTILLLALAIVLLRPEVKMPALTQFIDGSGPIFGGALFPFVFITIACGAISGFHALISSGTTPKLLANERDIRMIGYGGMALESFVAIMALIAATVLEPGIFFAINSPAGVVGKEAADAVAKISSWGFPVTVEQMQMLANEMGEKTLFARTGGAPSLAVGMASIFGSAFGKGLLALWYHFAIMFEALFILTTLDAGTRVGRFMLQDMLGNIWPKLGQTSWTPSVMLTSGTIVAAWGYFLYIGVIDPNGGVNILWPLFGIANQMLAAIALCVATGILVKSGKLKHAWIAALPLAWLVTITTTAAYQKIMSEDVRVGFFAAAHDMAAKLASGTLPPEKATVAPQLIFNQQLDAWLTLFFVTLLWVIVLDMLRVCYRQVVGLPVPPISESPHMPSRLVEDYVRD</sequence>
<feature type="transmembrane region" description="Helical" evidence="8">
    <location>
        <begin position="15"/>
        <end position="34"/>
    </location>
</feature>
<feature type="transmembrane region" description="Helical" evidence="8">
    <location>
        <begin position="513"/>
        <end position="535"/>
    </location>
</feature>
<dbReference type="EMBL" id="BDOQ01000003">
    <property type="protein sequence ID" value="GBG13288.1"/>
    <property type="molecule type" value="Genomic_DNA"/>
</dbReference>
<evidence type="ECO:0000313" key="11">
    <source>
        <dbReference type="Proteomes" id="UP000245081"/>
    </source>
</evidence>
<evidence type="ECO:0000256" key="6">
    <source>
        <dbReference type="ARBA" id="ARBA00022989"/>
    </source>
</evidence>
<dbReference type="PANTHER" id="PTHR30252:SF3">
    <property type="entry name" value="PYRUVATE_PROTON SYMPORTER BTST"/>
    <property type="match status" value="1"/>
</dbReference>
<feature type="transmembrane region" description="Helical" evidence="8">
    <location>
        <begin position="547"/>
        <end position="572"/>
    </location>
</feature>
<evidence type="ECO:0000256" key="1">
    <source>
        <dbReference type="ARBA" id="ARBA00004651"/>
    </source>
</evidence>
<comment type="similarity">
    <text evidence="2">Belongs to the peptide transporter carbon starvation (CstA) (TC 2.A.114) family.</text>
</comment>
<evidence type="ECO:0000256" key="8">
    <source>
        <dbReference type="SAM" id="Phobius"/>
    </source>
</evidence>
<keyword evidence="4" id="KW-1003">Cell membrane</keyword>
<feature type="transmembrane region" description="Helical" evidence="8">
    <location>
        <begin position="372"/>
        <end position="392"/>
    </location>
</feature>
<feature type="transmembrane region" description="Helical" evidence="8">
    <location>
        <begin position="228"/>
        <end position="245"/>
    </location>
</feature>
<evidence type="ECO:0000259" key="9">
    <source>
        <dbReference type="Pfam" id="PF02554"/>
    </source>
</evidence>
<proteinExistence type="inferred from homology"/>
<protein>
    <submittedName>
        <fullName evidence="10">Carbon starvation protein</fullName>
    </submittedName>
</protein>
<dbReference type="Proteomes" id="UP000245081">
    <property type="component" value="Unassembled WGS sequence"/>
</dbReference>
<dbReference type="GO" id="GO:0005886">
    <property type="term" value="C:plasma membrane"/>
    <property type="evidence" value="ECO:0007669"/>
    <property type="project" value="UniProtKB-SubCell"/>
</dbReference>
<organism evidence="10 11">
    <name type="scientific">Novimethylophilus kurashikiensis</name>
    <dbReference type="NCBI Taxonomy" id="1825523"/>
    <lineage>
        <taxon>Bacteria</taxon>
        <taxon>Pseudomonadati</taxon>
        <taxon>Pseudomonadota</taxon>
        <taxon>Betaproteobacteria</taxon>
        <taxon>Nitrosomonadales</taxon>
        <taxon>Methylophilaceae</taxon>
        <taxon>Novimethylophilus</taxon>
    </lineage>
</organism>
<accession>A0A2R5F6V6</accession>
<feature type="transmembrane region" description="Helical" evidence="8">
    <location>
        <begin position="196"/>
        <end position="216"/>
    </location>
</feature>
<gene>
    <name evidence="10" type="primary">cstA</name>
    <name evidence="10" type="ORF">NMK_0833</name>
</gene>
<dbReference type="InterPro" id="IPR051605">
    <property type="entry name" value="CstA"/>
</dbReference>
<feature type="transmembrane region" description="Helical" evidence="8">
    <location>
        <begin position="328"/>
        <end position="352"/>
    </location>
</feature>
<feature type="transmembrane region" description="Helical" evidence="8">
    <location>
        <begin position="125"/>
        <end position="145"/>
    </location>
</feature>
<evidence type="ECO:0000256" key="5">
    <source>
        <dbReference type="ARBA" id="ARBA00022692"/>
    </source>
</evidence>
<evidence type="ECO:0000256" key="2">
    <source>
        <dbReference type="ARBA" id="ARBA00007755"/>
    </source>
</evidence>
<keyword evidence="6 8" id="KW-1133">Transmembrane helix</keyword>
<feature type="transmembrane region" description="Helical" evidence="8">
    <location>
        <begin position="41"/>
        <end position="65"/>
    </location>
</feature>
<keyword evidence="11" id="KW-1185">Reference proteome</keyword>
<reference evidence="10 11" key="1">
    <citation type="journal article" date="2018" name="Environ. Microbiol.">
        <title>Isolation and genomic characterization of Novimethylophilus kurashikiensis gen. nov. sp. nov., a new lanthanide-dependent methylotrophic species of Methylophilaceae.</title>
        <authorList>
            <person name="Lv H."/>
            <person name="Sahin N."/>
            <person name="Tani A."/>
        </authorList>
    </citation>
    <scope>NUCLEOTIDE SEQUENCE [LARGE SCALE GENOMIC DNA]</scope>
    <source>
        <strain evidence="10 11">La2-4</strain>
    </source>
</reference>
<feature type="transmembrane region" description="Helical" evidence="8">
    <location>
        <begin position="165"/>
        <end position="190"/>
    </location>
</feature>